<dbReference type="RefSeq" id="WP_163084935.1">
    <property type="nucleotide sequence ID" value="NZ_JAAAWN010000010.1"/>
</dbReference>
<evidence type="ECO:0000256" key="6">
    <source>
        <dbReference type="ARBA" id="ARBA00023136"/>
    </source>
</evidence>
<name>A0A7X5LL38_9ALTE</name>
<dbReference type="PANTHER" id="PTHR31382:SF1">
    <property type="entry name" value="SODIUM ION_PROTON EXCHANGER (EUROFUNG)"/>
    <property type="match status" value="1"/>
</dbReference>
<feature type="transmembrane region" description="Helical" evidence="7">
    <location>
        <begin position="233"/>
        <end position="252"/>
    </location>
</feature>
<accession>A0A7X5LL38</accession>
<comment type="caution">
    <text evidence="9">The sequence shown here is derived from an EMBL/GenBank/DDBJ whole genome shotgun (WGS) entry which is preliminary data.</text>
</comment>
<evidence type="ECO:0000256" key="7">
    <source>
        <dbReference type="SAM" id="Phobius"/>
    </source>
</evidence>
<dbReference type="InterPro" id="IPR038770">
    <property type="entry name" value="Na+/solute_symporter_sf"/>
</dbReference>
<evidence type="ECO:0000256" key="5">
    <source>
        <dbReference type="ARBA" id="ARBA00023065"/>
    </source>
</evidence>
<dbReference type="Proteomes" id="UP000470213">
    <property type="component" value="Unassembled WGS sequence"/>
</dbReference>
<dbReference type="PANTHER" id="PTHR31382">
    <property type="entry name" value="NA(+)/H(+) ANTIPORTER"/>
    <property type="match status" value="1"/>
</dbReference>
<dbReference type="AlphaFoldDB" id="A0A7X5LL38"/>
<dbReference type="GO" id="GO:0015385">
    <property type="term" value="F:sodium:proton antiporter activity"/>
    <property type="evidence" value="ECO:0007669"/>
    <property type="project" value="InterPro"/>
</dbReference>
<keyword evidence="4 7" id="KW-1133">Transmembrane helix</keyword>
<feature type="transmembrane region" description="Helical" evidence="7">
    <location>
        <begin position="286"/>
        <end position="304"/>
    </location>
</feature>
<dbReference type="Pfam" id="PF00999">
    <property type="entry name" value="Na_H_Exchanger"/>
    <property type="match status" value="1"/>
</dbReference>
<sequence length="407" mass="43705">MSQLNLALATIGAIVLTLGMLTRYIDRSYLSMPLLAFISGIVLGPLGAGFLMPDLWGDSHKLFEECARVTIGISLMAIALRIPRNYLFKHRRSFVLLLAIGMPAMFLISSFLAHWILGVPLLVALLVGAAICPTDPVVASSIVTGGLARKHLPERFRYGLSSESAINDGLAYPLVLLPVLLLSPNESSPWVTWGSKVIVWEIGGALAIGAALGWVVGKGLLLAERKNTLDHSAFLATTLALTLLTLGVAKLIATDSVLAVFAAGVVFSQLVGGSDRAREDKVQETVNLFFTLPVFIFLGLMLPVERWLDLGWGGIGFTLAVLALRRIPVILSLSPFLPLWSNWKLALLAGHFGPIGISALFYGMVIMDKSGYDIAWTAGSMVITASLIIHGTTAAPLARLWARAENQ</sequence>
<keyword evidence="10" id="KW-1185">Reference proteome</keyword>
<dbReference type="EMBL" id="JAAAWN010000010">
    <property type="protein sequence ID" value="NDV91326.1"/>
    <property type="molecule type" value="Genomic_DNA"/>
</dbReference>
<feature type="transmembrane region" description="Helical" evidence="7">
    <location>
        <begin position="378"/>
        <end position="402"/>
    </location>
</feature>
<evidence type="ECO:0000259" key="8">
    <source>
        <dbReference type="Pfam" id="PF00999"/>
    </source>
</evidence>
<dbReference type="GO" id="GO:0036376">
    <property type="term" value="P:sodium ion export across plasma membrane"/>
    <property type="evidence" value="ECO:0007669"/>
    <property type="project" value="InterPro"/>
</dbReference>
<dbReference type="GO" id="GO:0120029">
    <property type="term" value="P:proton export across plasma membrane"/>
    <property type="evidence" value="ECO:0007669"/>
    <property type="project" value="InterPro"/>
</dbReference>
<feature type="transmembrane region" description="Helical" evidence="7">
    <location>
        <begin position="169"/>
        <end position="185"/>
    </location>
</feature>
<feature type="transmembrane region" description="Helical" evidence="7">
    <location>
        <begin position="123"/>
        <end position="148"/>
    </location>
</feature>
<reference evidence="9 10" key="1">
    <citation type="submission" date="2020-01" db="EMBL/GenBank/DDBJ databases">
        <authorList>
            <person name="Chen J."/>
            <person name="Zhu S."/>
            <person name="Yang J."/>
        </authorList>
    </citation>
    <scope>NUCLEOTIDE SEQUENCE [LARGE SCALE GENOMIC DNA]</scope>
    <source>
        <strain evidence="9 10">345S023</strain>
    </source>
</reference>
<evidence type="ECO:0000256" key="1">
    <source>
        <dbReference type="ARBA" id="ARBA00004141"/>
    </source>
</evidence>
<dbReference type="InterPro" id="IPR006153">
    <property type="entry name" value="Cation/H_exchanger_TM"/>
</dbReference>
<feature type="transmembrane region" description="Helical" evidence="7">
    <location>
        <begin position="62"/>
        <end position="82"/>
    </location>
</feature>
<organism evidence="9 10">
    <name type="scientific">Alteromonas profundi</name>
    <dbReference type="NCBI Taxonomy" id="2696062"/>
    <lineage>
        <taxon>Bacteria</taxon>
        <taxon>Pseudomonadati</taxon>
        <taxon>Pseudomonadota</taxon>
        <taxon>Gammaproteobacteria</taxon>
        <taxon>Alteromonadales</taxon>
        <taxon>Alteromonadaceae</taxon>
        <taxon>Alteromonas/Salinimonas group</taxon>
        <taxon>Alteromonas</taxon>
    </lineage>
</organism>
<protein>
    <submittedName>
        <fullName evidence="9">Sodium:proton antiporter</fullName>
    </submittedName>
</protein>
<feature type="transmembrane region" description="Helical" evidence="7">
    <location>
        <begin position="6"/>
        <end position="25"/>
    </location>
</feature>
<feature type="transmembrane region" description="Helical" evidence="7">
    <location>
        <begin position="94"/>
        <end position="117"/>
    </location>
</feature>
<feature type="domain" description="Cation/H+ exchanger transmembrane" evidence="8">
    <location>
        <begin position="17"/>
        <end position="398"/>
    </location>
</feature>
<keyword evidence="5" id="KW-0406">Ion transport</keyword>
<proteinExistence type="predicted"/>
<evidence type="ECO:0000256" key="2">
    <source>
        <dbReference type="ARBA" id="ARBA00022449"/>
    </source>
</evidence>
<comment type="subcellular location">
    <subcellularLocation>
        <location evidence="1">Membrane</location>
        <topology evidence="1">Multi-pass membrane protein</topology>
    </subcellularLocation>
</comment>
<feature type="transmembrane region" description="Helical" evidence="7">
    <location>
        <begin position="345"/>
        <end position="366"/>
    </location>
</feature>
<feature type="transmembrane region" description="Helical" evidence="7">
    <location>
        <begin position="197"/>
        <end position="221"/>
    </location>
</feature>
<dbReference type="InterPro" id="IPR004712">
    <property type="entry name" value="Na+/H+_antiporter_fungi"/>
</dbReference>
<keyword evidence="2" id="KW-0813">Transport</keyword>
<feature type="transmembrane region" description="Helical" evidence="7">
    <location>
        <begin position="32"/>
        <end position="50"/>
    </location>
</feature>
<evidence type="ECO:0000313" key="10">
    <source>
        <dbReference type="Proteomes" id="UP000470213"/>
    </source>
</evidence>
<evidence type="ECO:0000313" key="9">
    <source>
        <dbReference type="EMBL" id="NDV91326.1"/>
    </source>
</evidence>
<dbReference type="Gene3D" id="1.20.1530.20">
    <property type="match status" value="1"/>
</dbReference>
<feature type="transmembrane region" description="Helical" evidence="7">
    <location>
        <begin position="258"/>
        <end position="274"/>
    </location>
</feature>
<gene>
    <name evidence="9" type="ORF">GTH32_09060</name>
</gene>
<dbReference type="GO" id="GO:0042391">
    <property type="term" value="P:regulation of membrane potential"/>
    <property type="evidence" value="ECO:0007669"/>
    <property type="project" value="InterPro"/>
</dbReference>
<keyword evidence="2" id="KW-0050">Antiport</keyword>
<evidence type="ECO:0000256" key="4">
    <source>
        <dbReference type="ARBA" id="ARBA00022989"/>
    </source>
</evidence>
<feature type="transmembrane region" description="Helical" evidence="7">
    <location>
        <begin position="310"/>
        <end position="333"/>
    </location>
</feature>
<evidence type="ECO:0000256" key="3">
    <source>
        <dbReference type="ARBA" id="ARBA00022692"/>
    </source>
</evidence>
<keyword evidence="6 7" id="KW-0472">Membrane</keyword>
<keyword evidence="3 7" id="KW-0812">Transmembrane</keyword>
<dbReference type="GO" id="GO:0005886">
    <property type="term" value="C:plasma membrane"/>
    <property type="evidence" value="ECO:0007669"/>
    <property type="project" value="InterPro"/>
</dbReference>